<evidence type="ECO:0000256" key="7">
    <source>
        <dbReference type="ARBA" id="ARBA00023235"/>
    </source>
</evidence>
<accession>A0A0L0C0N9</accession>
<dbReference type="Gene3D" id="3.40.50.300">
    <property type="entry name" value="P-loop containing nucleotide triphosphate hydrolases"/>
    <property type="match status" value="1"/>
</dbReference>
<dbReference type="OMA" id="MKTQGKY"/>
<keyword evidence="3" id="KW-0493">Microtubule</keyword>
<dbReference type="STRING" id="7375.A0A0L0C0N9"/>
<evidence type="ECO:0000256" key="8">
    <source>
        <dbReference type="SAM" id="MobiDB-lite"/>
    </source>
</evidence>
<dbReference type="InterPro" id="IPR006594">
    <property type="entry name" value="LisH"/>
</dbReference>
<name>A0A0L0C0N9_LUCCU</name>
<feature type="region of interest" description="Disordered" evidence="8">
    <location>
        <begin position="140"/>
        <end position="169"/>
    </location>
</feature>
<evidence type="ECO:0000313" key="10">
    <source>
        <dbReference type="EMBL" id="KNC25852.1"/>
    </source>
</evidence>
<dbReference type="AlphaFoldDB" id="A0A0L0C0N9"/>
<evidence type="ECO:0000256" key="5">
    <source>
        <dbReference type="ARBA" id="ARBA00022840"/>
    </source>
</evidence>
<organism evidence="10 11">
    <name type="scientific">Lucilia cuprina</name>
    <name type="common">Green bottle fly</name>
    <name type="synonym">Australian sheep blowfly</name>
    <dbReference type="NCBI Taxonomy" id="7375"/>
    <lineage>
        <taxon>Eukaryota</taxon>
        <taxon>Metazoa</taxon>
        <taxon>Ecdysozoa</taxon>
        <taxon>Arthropoda</taxon>
        <taxon>Hexapoda</taxon>
        <taxon>Insecta</taxon>
        <taxon>Pterygota</taxon>
        <taxon>Neoptera</taxon>
        <taxon>Endopterygota</taxon>
        <taxon>Diptera</taxon>
        <taxon>Brachycera</taxon>
        <taxon>Muscomorpha</taxon>
        <taxon>Oestroidea</taxon>
        <taxon>Calliphoridae</taxon>
        <taxon>Luciliinae</taxon>
        <taxon>Lucilia</taxon>
    </lineage>
</organism>
<keyword evidence="4" id="KW-0547">Nucleotide-binding</keyword>
<dbReference type="SMART" id="SM00667">
    <property type="entry name" value="LisH"/>
    <property type="match status" value="1"/>
</dbReference>
<dbReference type="GO" id="GO:0016887">
    <property type="term" value="F:ATP hydrolysis activity"/>
    <property type="evidence" value="ECO:0007669"/>
    <property type="project" value="InterPro"/>
</dbReference>
<reference evidence="10 11" key="1">
    <citation type="journal article" date="2015" name="Nat. Commun.">
        <title>Lucilia cuprina genome unlocks parasitic fly biology to underpin future interventions.</title>
        <authorList>
            <person name="Anstead C.A."/>
            <person name="Korhonen P.K."/>
            <person name="Young N.D."/>
            <person name="Hall R.S."/>
            <person name="Jex A.R."/>
            <person name="Murali S.C."/>
            <person name="Hughes D.S."/>
            <person name="Lee S.F."/>
            <person name="Perry T."/>
            <person name="Stroehlein A.J."/>
            <person name="Ansell B.R."/>
            <person name="Breugelmans B."/>
            <person name="Hofmann A."/>
            <person name="Qu J."/>
            <person name="Dugan S."/>
            <person name="Lee S.L."/>
            <person name="Chao H."/>
            <person name="Dinh H."/>
            <person name="Han Y."/>
            <person name="Doddapaneni H.V."/>
            <person name="Worley K.C."/>
            <person name="Muzny D.M."/>
            <person name="Ioannidis P."/>
            <person name="Waterhouse R.M."/>
            <person name="Zdobnov E.M."/>
            <person name="James P.J."/>
            <person name="Bagnall N.H."/>
            <person name="Kotze A.C."/>
            <person name="Gibbs R.A."/>
            <person name="Richards S."/>
            <person name="Batterham P."/>
            <person name="Gasser R.B."/>
        </authorList>
    </citation>
    <scope>NUCLEOTIDE SEQUENCE [LARGE SCALE GENOMIC DNA]</scope>
    <source>
        <strain evidence="10 11">LS</strain>
        <tissue evidence="10">Full body</tissue>
    </source>
</reference>
<keyword evidence="2" id="KW-0963">Cytoplasm</keyword>
<feature type="domain" description="AAA+ ATPase" evidence="9">
    <location>
        <begin position="248"/>
        <end position="386"/>
    </location>
</feature>
<proteinExistence type="predicted"/>
<dbReference type="Pfam" id="PF00004">
    <property type="entry name" value="AAA"/>
    <property type="match status" value="1"/>
</dbReference>
<dbReference type="SMART" id="SM00382">
    <property type="entry name" value="AAA"/>
    <property type="match status" value="1"/>
</dbReference>
<dbReference type="GO" id="GO:0005874">
    <property type="term" value="C:microtubule"/>
    <property type="evidence" value="ECO:0007669"/>
    <property type="project" value="UniProtKB-KW"/>
</dbReference>
<evidence type="ECO:0000256" key="1">
    <source>
        <dbReference type="ARBA" id="ARBA00004186"/>
    </source>
</evidence>
<dbReference type="PANTHER" id="PTHR23074:SF78">
    <property type="entry name" value="KATANIN P60 ATPASE-CONTAINING SUBUNIT A-LIKE 2"/>
    <property type="match status" value="1"/>
</dbReference>
<dbReference type="OrthoDB" id="191529at2759"/>
<dbReference type="Pfam" id="PF08513">
    <property type="entry name" value="LisH"/>
    <property type="match status" value="1"/>
</dbReference>
<dbReference type="InterPro" id="IPR003593">
    <property type="entry name" value="AAA+_ATPase"/>
</dbReference>
<keyword evidence="6" id="KW-0206">Cytoskeleton</keyword>
<keyword evidence="11" id="KW-1185">Reference proteome</keyword>
<keyword evidence="7" id="KW-0413">Isomerase</keyword>
<dbReference type="GO" id="GO:0005819">
    <property type="term" value="C:spindle"/>
    <property type="evidence" value="ECO:0007669"/>
    <property type="project" value="UniProtKB-SubCell"/>
</dbReference>
<gene>
    <name evidence="10" type="ORF">FF38_08187</name>
</gene>
<dbReference type="GO" id="GO:0005524">
    <property type="term" value="F:ATP binding"/>
    <property type="evidence" value="ECO:0007669"/>
    <property type="project" value="UniProtKB-KW"/>
</dbReference>
<evidence type="ECO:0000256" key="4">
    <source>
        <dbReference type="ARBA" id="ARBA00022741"/>
    </source>
</evidence>
<dbReference type="PROSITE" id="PS50896">
    <property type="entry name" value="LISH"/>
    <property type="match status" value="1"/>
</dbReference>
<dbReference type="EMBL" id="JRES01001065">
    <property type="protein sequence ID" value="KNC25852.1"/>
    <property type="molecule type" value="Genomic_DNA"/>
</dbReference>
<evidence type="ECO:0000256" key="3">
    <source>
        <dbReference type="ARBA" id="ARBA00022701"/>
    </source>
</evidence>
<dbReference type="PANTHER" id="PTHR23074">
    <property type="entry name" value="AAA DOMAIN-CONTAINING"/>
    <property type="match status" value="1"/>
</dbReference>
<evidence type="ECO:0000259" key="9">
    <source>
        <dbReference type="SMART" id="SM00382"/>
    </source>
</evidence>
<evidence type="ECO:0000256" key="6">
    <source>
        <dbReference type="ARBA" id="ARBA00023212"/>
    </source>
</evidence>
<keyword evidence="5" id="KW-0067">ATP-binding</keyword>
<evidence type="ECO:0000256" key="2">
    <source>
        <dbReference type="ARBA" id="ARBA00022490"/>
    </source>
</evidence>
<dbReference type="InterPro" id="IPR050304">
    <property type="entry name" value="MT-severing_AAA_ATPase"/>
</dbReference>
<protein>
    <recommendedName>
        <fullName evidence="9">AAA+ ATPase domain-containing protein</fullName>
    </recommendedName>
</protein>
<dbReference type="Gene3D" id="1.10.8.60">
    <property type="match status" value="1"/>
</dbReference>
<sequence length="482" mass="55272">MSKDEEIRNIHARRKNLLYLVQRYLNDNGFYGTAAALKNEAKLSDEYELCDNIDLDGIYLEYASYYQLKFGKYPRILKKQQQQQPLKLELAVKRKKTKQQQQTATEVETTSPNVKAATTANTTFDVNDLQVTVKKMATQLRTEPKTQQQQQQQEYHAKEKEQLSESDTQSLTRLQEIQHGCPSANSDLLLSCQEWQNLAELVKSTIINDDLKLKWSDICGNNKAVEIIKEAVLMPLNYPQLFNNGLKPWRSVLLHGPPGSGKTLLAKVLYSETKQKVTFFNITSSIVVSKWRGESEKLLKVLFHVAMKQAPSIIFLDEIEGLTSKRDRCADHESSKRFKNELLQLMDGLEQSTMGLFILASTNLPWEIDQAFLRRFEKKVLVQLPNEVERAMMIGKLLPLNVKLTEQQMSTLVTMSEGFTGDEIRLACKEIAMQMVRKITNVKLKGEKAVEEIPVENAFKQVKPLCLNLMERHVKWQKENGS</sequence>
<dbReference type="Proteomes" id="UP000037069">
    <property type="component" value="Unassembled WGS sequence"/>
</dbReference>
<dbReference type="FunFam" id="3.40.50.300:FF:001003">
    <property type="entry name" value="Vacuolar protein sorting-associated protein 4"/>
    <property type="match status" value="1"/>
</dbReference>
<evidence type="ECO:0000313" key="11">
    <source>
        <dbReference type="Proteomes" id="UP000037069"/>
    </source>
</evidence>
<dbReference type="InterPro" id="IPR003959">
    <property type="entry name" value="ATPase_AAA_core"/>
</dbReference>
<dbReference type="InterPro" id="IPR027417">
    <property type="entry name" value="P-loop_NTPase"/>
</dbReference>
<comment type="caution">
    <text evidence="10">The sequence shown here is derived from an EMBL/GenBank/DDBJ whole genome shotgun (WGS) entry which is preliminary data.</text>
</comment>
<dbReference type="SUPFAM" id="SSF52540">
    <property type="entry name" value="P-loop containing nucleoside triphosphate hydrolases"/>
    <property type="match status" value="1"/>
</dbReference>
<dbReference type="GO" id="GO:0016853">
    <property type="term" value="F:isomerase activity"/>
    <property type="evidence" value="ECO:0007669"/>
    <property type="project" value="UniProtKB-KW"/>
</dbReference>
<comment type="subcellular location">
    <subcellularLocation>
        <location evidence="1">Cytoplasm</location>
        <location evidence="1">Cytoskeleton</location>
        <location evidence="1">Spindle</location>
    </subcellularLocation>
</comment>